<proteinExistence type="predicted"/>
<gene>
    <name evidence="1" type="ORF">GCM10020367_25290</name>
</gene>
<dbReference type="EMBL" id="BAAAYL010000001">
    <property type="protein sequence ID" value="GAA3372019.1"/>
    <property type="molecule type" value="Genomic_DNA"/>
</dbReference>
<dbReference type="Proteomes" id="UP001499990">
    <property type="component" value="Unassembled WGS sequence"/>
</dbReference>
<protein>
    <recommendedName>
        <fullName evidence="3">Ribbon-helix-helix protein, CopG family</fullName>
    </recommendedName>
</protein>
<evidence type="ECO:0000313" key="2">
    <source>
        <dbReference type="Proteomes" id="UP001499990"/>
    </source>
</evidence>
<reference evidence="2" key="1">
    <citation type="journal article" date="2019" name="Int. J. Syst. Evol. Microbiol.">
        <title>The Global Catalogue of Microorganisms (GCM) 10K type strain sequencing project: providing services to taxonomists for standard genome sequencing and annotation.</title>
        <authorList>
            <consortium name="The Broad Institute Genomics Platform"/>
            <consortium name="The Broad Institute Genome Sequencing Center for Infectious Disease"/>
            <person name="Wu L."/>
            <person name="Ma J."/>
        </authorList>
    </citation>
    <scope>NUCLEOTIDE SEQUENCE [LARGE SCALE GENOMIC DNA]</scope>
    <source>
        <strain evidence="2">JCM 9651</strain>
    </source>
</reference>
<keyword evidence="2" id="KW-1185">Reference proteome</keyword>
<accession>A0ABP6SAA1</accession>
<sequence>MTPLARDHYSPCMNALAITLTDAESAALADLADAQGRTTDGVAQEAVRRYLRVEAAMVRAAAMRLALHHAPLLRRLGE</sequence>
<organism evidence="1 2">
    <name type="scientific">Streptomyces sannanensis</name>
    <dbReference type="NCBI Taxonomy" id="285536"/>
    <lineage>
        <taxon>Bacteria</taxon>
        <taxon>Bacillati</taxon>
        <taxon>Actinomycetota</taxon>
        <taxon>Actinomycetes</taxon>
        <taxon>Kitasatosporales</taxon>
        <taxon>Streptomycetaceae</taxon>
        <taxon>Streptomyces</taxon>
    </lineage>
</organism>
<comment type="caution">
    <text evidence="1">The sequence shown here is derived from an EMBL/GenBank/DDBJ whole genome shotgun (WGS) entry which is preliminary data.</text>
</comment>
<name>A0ABP6SAA1_9ACTN</name>
<evidence type="ECO:0008006" key="3">
    <source>
        <dbReference type="Google" id="ProtNLM"/>
    </source>
</evidence>
<evidence type="ECO:0000313" key="1">
    <source>
        <dbReference type="EMBL" id="GAA3372019.1"/>
    </source>
</evidence>